<dbReference type="SUPFAM" id="SSF63829">
    <property type="entry name" value="Calcium-dependent phosphotriesterase"/>
    <property type="match status" value="1"/>
</dbReference>
<dbReference type="Pfam" id="PF08450">
    <property type="entry name" value="SGL"/>
    <property type="match status" value="1"/>
</dbReference>
<feature type="domain" description="SMP-30/Gluconolactonase/LRE-like region" evidence="2">
    <location>
        <begin position="44"/>
        <end position="283"/>
    </location>
</feature>
<dbReference type="Gene3D" id="2.120.10.30">
    <property type="entry name" value="TolB, C-terminal domain"/>
    <property type="match status" value="1"/>
</dbReference>
<organism evidence="3 4">
    <name type="scientific">Joostella atrarenae</name>
    <dbReference type="NCBI Taxonomy" id="679257"/>
    <lineage>
        <taxon>Bacteria</taxon>
        <taxon>Pseudomonadati</taxon>
        <taxon>Bacteroidota</taxon>
        <taxon>Flavobacteriia</taxon>
        <taxon>Flavobacteriales</taxon>
        <taxon>Flavobacteriaceae</taxon>
        <taxon>Joostella</taxon>
    </lineage>
</organism>
<evidence type="ECO:0000313" key="4">
    <source>
        <dbReference type="Proteomes" id="UP000829517"/>
    </source>
</evidence>
<sequence length="298" mass="34320">MKNFYYFSICILSILLFSFSEWKDKGDIIAENAEVEMAGTGFKFTEGPAVNSKGQIYFTDQPNDRIHIWDSKKGISLYLEGTRRANGMYFDEQQQLLACADEFNQLIYFDSNKEIHVIYEDFEGKHLNGPNDLWINNKGGIYFTDPYYQRNWWDEDHTEIQNTRGVYYLNPSGEISRVINDFKKPNGIIGTPNGKTLYVADIEDDKIWKYTIENDGRLTNKTFFAPHGSDGMTIDNKGNVYLTSGKIWVYNPKGELIKEIETPEKPSNVCFGGKKRDILFITARTSVYTLKMKVNGVD</sequence>
<reference evidence="3 4" key="1">
    <citation type="submission" date="2021-01" db="EMBL/GenBank/DDBJ databases">
        <title>Genome sequencing of Joostella atrarenae M1-2 (= KCTC 23194).</title>
        <authorList>
            <person name="Zakaria M.R."/>
            <person name="Lam M.Q."/>
            <person name="Chong C.S."/>
        </authorList>
    </citation>
    <scope>NUCLEOTIDE SEQUENCE [LARGE SCALE GENOMIC DNA]</scope>
    <source>
        <strain evidence="3 4">M1-2</strain>
    </source>
</reference>
<accession>A0ABS9J1W3</accession>
<dbReference type="Proteomes" id="UP000829517">
    <property type="component" value="Unassembled WGS sequence"/>
</dbReference>
<dbReference type="RefSeq" id="WP_236958389.1">
    <property type="nucleotide sequence ID" value="NZ_JAETXX010000002.1"/>
</dbReference>
<evidence type="ECO:0000313" key="3">
    <source>
        <dbReference type="EMBL" id="MCF8714430.1"/>
    </source>
</evidence>
<dbReference type="InterPro" id="IPR051262">
    <property type="entry name" value="SMP-30/CGR1_Lactonase"/>
</dbReference>
<keyword evidence="4" id="KW-1185">Reference proteome</keyword>
<evidence type="ECO:0000256" key="1">
    <source>
        <dbReference type="ARBA" id="ARBA00022801"/>
    </source>
</evidence>
<dbReference type="EMBL" id="JAETXX010000002">
    <property type="protein sequence ID" value="MCF8714430.1"/>
    <property type="molecule type" value="Genomic_DNA"/>
</dbReference>
<gene>
    <name evidence="3" type="ORF">JM658_06255</name>
</gene>
<dbReference type="InterPro" id="IPR013658">
    <property type="entry name" value="SGL"/>
</dbReference>
<proteinExistence type="predicted"/>
<name>A0ABS9J1W3_9FLAO</name>
<dbReference type="PANTHER" id="PTHR47572">
    <property type="entry name" value="LIPOPROTEIN-RELATED"/>
    <property type="match status" value="1"/>
</dbReference>
<evidence type="ECO:0000259" key="2">
    <source>
        <dbReference type="Pfam" id="PF08450"/>
    </source>
</evidence>
<keyword evidence="1" id="KW-0378">Hydrolase</keyword>
<dbReference type="PANTHER" id="PTHR47572:SF4">
    <property type="entry name" value="LACTONASE DRP35"/>
    <property type="match status" value="1"/>
</dbReference>
<dbReference type="InterPro" id="IPR011042">
    <property type="entry name" value="6-blade_b-propeller_TolB-like"/>
</dbReference>
<comment type="caution">
    <text evidence="3">The sequence shown here is derived from an EMBL/GenBank/DDBJ whole genome shotgun (WGS) entry which is preliminary data.</text>
</comment>
<protein>
    <submittedName>
        <fullName evidence="3">SMP-30/gluconolactonase/LRE family protein</fullName>
    </submittedName>
</protein>